<dbReference type="GO" id="GO:0005829">
    <property type="term" value="C:cytosol"/>
    <property type="evidence" value="ECO:0007669"/>
    <property type="project" value="TreeGrafter"/>
</dbReference>
<dbReference type="OrthoDB" id="9808281at2"/>
<dbReference type="Proteomes" id="UP000190541">
    <property type="component" value="Unassembled WGS sequence"/>
</dbReference>
<dbReference type="GO" id="GO:0000287">
    <property type="term" value="F:magnesium ion binding"/>
    <property type="evidence" value="ECO:0007669"/>
    <property type="project" value="InterPro"/>
</dbReference>
<sequence length="252" mass="28506">MTNTTVISTWLDETKWTDGWNIIQRGTQSGQPAIWVVDPSEANARLMGQYANILSREEILRSERFHQPAHATRFKVAHALLRLLLANSTGTSANTVHFEKGHHNKPLLSAQASSAMEFNLSYTAHKVMIGTAPHSIGIDIEWLQRPLDIEDMLTACFSTNEIAYIKSRTNDMLLRFYTLWTRKEAILKLTGEGIGEHLPHFEVLDGICEARKEVIGGQPPDRIFLYSFCIGDDFIGCVATPMPVNRFFLYRI</sequence>
<dbReference type="Gene3D" id="3.90.470.20">
    <property type="entry name" value="4'-phosphopantetheinyl transferase domain"/>
    <property type="match status" value="1"/>
</dbReference>
<dbReference type="GO" id="GO:0019878">
    <property type="term" value="P:lysine biosynthetic process via aminoadipic acid"/>
    <property type="evidence" value="ECO:0007669"/>
    <property type="project" value="TreeGrafter"/>
</dbReference>
<accession>A0A1T5C6Y4</accession>
<protein>
    <submittedName>
        <fullName evidence="5">4'-phosphopantetheinyl transferase</fullName>
    </submittedName>
</protein>
<dbReference type="SUPFAM" id="SSF56214">
    <property type="entry name" value="4'-phosphopantetheinyl transferase"/>
    <property type="match status" value="2"/>
</dbReference>
<dbReference type="GO" id="GO:0008897">
    <property type="term" value="F:holo-[acyl-carrier-protein] synthase activity"/>
    <property type="evidence" value="ECO:0007669"/>
    <property type="project" value="InterPro"/>
</dbReference>
<dbReference type="PANTHER" id="PTHR12215:SF10">
    <property type="entry name" value="L-AMINOADIPATE-SEMIALDEHYDE DEHYDROGENASE-PHOSPHOPANTETHEINYL TRANSFERASE"/>
    <property type="match status" value="1"/>
</dbReference>
<reference evidence="5 6" key="1">
    <citation type="submission" date="2017-02" db="EMBL/GenBank/DDBJ databases">
        <authorList>
            <person name="Peterson S.W."/>
        </authorList>
    </citation>
    <scope>NUCLEOTIDE SEQUENCE [LARGE SCALE GENOMIC DNA]</scope>
    <source>
        <strain evidence="5 6">DSM 22899</strain>
    </source>
</reference>
<gene>
    <name evidence="5" type="ORF">SAMN05660226_01913</name>
</gene>
<keyword evidence="6" id="KW-1185">Reference proteome</keyword>
<name>A0A1T5C6Y4_9SPHI</name>
<dbReference type="RefSeq" id="WP_079716625.1">
    <property type="nucleotide sequence ID" value="NZ_FUYS01000004.1"/>
</dbReference>
<comment type="similarity">
    <text evidence="1">Belongs to the P-Pant transferase superfamily. Gsp/Sfp/HetI/AcpT family.</text>
</comment>
<proteinExistence type="inferred from homology"/>
<organism evidence="5 6">
    <name type="scientific">Parapedobacter luteus</name>
    <dbReference type="NCBI Taxonomy" id="623280"/>
    <lineage>
        <taxon>Bacteria</taxon>
        <taxon>Pseudomonadati</taxon>
        <taxon>Bacteroidota</taxon>
        <taxon>Sphingobacteriia</taxon>
        <taxon>Sphingobacteriales</taxon>
        <taxon>Sphingobacteriaceae</taxon>
        <taxon>Parapedobacter</taxon>
    </lineage>
</organism>
<dbReference type="PANTHER" id="PTHR12215">
    <property type="entry name" value="PHOSPHOPANTETHEINE TRANSFERASE"/>
    <property type="match status" value="1"/>
</dbReference>
<dbReference type="STRING" id="623280.SAMN05660226_01913"/>
<keyword evidence="2 5" id="KW-0808">Transferase</keyword>
<evidence type="ECO:0000313" key="6">
    <source>
        <dbReference type="Proteomes" id="UP000190541"/>
    </source>
</evidence>
<dbReference type="InterPro" id="IPR055066">
    <property type="entry name" value="AASDHPPT_N"/>
</dbReference>
<dbReference type="EMBL" id="FUYS01000004">
    <property type="protein sequence ID" value="SKB55185.1"/>
    <property type="molecule type" value="Genomic_DNA"/>
</dbReference>
<dbReference type="InterPro" id="IPR008278">
    <property type="entry name" value="4-PPantetheinyl_Trfase_dom"/>
</dbReference>
<evidence type="ECO:0000313" key="5">
    <source>
        <dbReference type="EMBL" id="SKB55185.1"/>
    </source>
</evidence>
<evidence type="ECO:0000259" key="3">
    <source>
        <dbReference type="Pfam" id="PF01648"/>
    </source>
</evidence>
<feature type="domain" description="4'-phosphopantetheinyl transferase N-terminal" evidence="4">
    <location>
        <begin position="50"/>
        <end position="131"/>
    </location>
</feature>
<evidence type="ECO:0000256" key="1">
    <source>
        <dbReference type="ARBA" id="ARBA00010990"/>
    </source>
</evidence>
<dbReference type="InterPro" id="IPR037143">
    <property type="entry name" value="4-PPantetheinyl_Trfase_dom_sf"/>
</dbReference>
<evidence type="ECO:0000256" key="2">
    <source>
        <dbReference type="ARBA" id="ARBA00022679"/>
    </source>
</evidence>
<dbReference type="InterPro" id="IPR050559">
    <property type="entry name" value="P-Pant_transferase_sf"/>
</dbReference>
<dbReference type="Pfam" id="PF22624">
    <property type="entry name" value="AASDHPPT_N"/>
    <property type="match status" value="1"/>
</dbReference>
<dbReference type="Pfam" id="PF01648">
    <property type="entry name" value="ACPS"/>
    <property type="match status" value="1"/>
</dbReference>
<feature type="domain" description="4'-phosphopantetheinyl transferase" evidence="3">
    <location>
        <begin position="135"/>
        <end position="204"/>
    </location>
</feature>
<dbReference type="AlphaFoldDB" id="A0A1T5C6Y4"/>
<evidence type="ECO:0000259" key="4">
    <source>
        <dbReference type="Pfam" id="PF22624"/>
    </source>
</evidence>